<feature type="transmembrane region" description="Helical" evidence="1">
    <location>
        <begin position="37"/>
        <end position="61"/>
    </location>
</feature>
<name>A0A0S4LPD3_9BACT</name>
<accession>A0A0S4LPD3</accession>
<dbReference type="Proteomes" id="UP000199032">
    <property type="component" value="Unassembled WGS sequence"/>
</dbReference>
<keyword evidence="3" id="KW-1185">Reference proteome</keyword>
<keyword evidence="1" id="KW-1133">Transmembrane helix</keyword>
<evidence type="ECO:0000256" key="1">
    <source>
        <dbReference type="SAM" id="Phobius"/>
    </source>
</evidence>
<gene>
    <name evidence="2" type="ORF">COMA1_70036</name>
</gene>
<dbReference type="EMBL" id="CZQA01000013">
    <property type="protein sequence ID" value="CUS39119.1"/>
    <property type="molecule type" value="Genomic_DNA"/>
</dbReference>
<dbReference type="STRING" id="1742972.COMA1_70036"/>
<evidence type="ECO:0000313" key="2">
    <source>
        <dbReference type="EMBL" id="CUS39119.1"/>
    </source>
</evidence>
<dbReference type="RefSeq" id="WP_090751077.1">
    <property type="nucleotide sequence ID" value="NZ_CZQA01000013.1"/>
</dbReference>
<organism evidence="2 3">
    <name type="scientific">Candidatus Nitrospira nitrosa</name>
    <dbReference type="NCBI Taxonomy" id="1742972"/>
    <lineage>
        <taxon>Bacteria</taxon>
        <taxon>Pseudomonadati</taxon>
        <taxon>Nitrospirota</taxon>
        <taxon>Nitrospiria</taxon>
        <taxon>Nitrospirales</taxon>
        <taxon>Nitrospiraceae</taxon>
        <taxon>Nitrospira</taxon>
    </lineage>
</organism>
<dbReference type="AlphaFoldDB" id="A0A0S4LPD3"/>
<keyword evidence="1" id="KW-0812">Transmembrane</keyword>
<keyword evidence="1" id="KW-0472">Membrane</keyword>
<reference evidence="2 3" key="1">
    <citation type="submission" date="2015-10" db="EMBL/GenBank/DDBJ databases">
        <authorList>
            <person name="Gilbert D.G."/>
        </authorList>
    </citation>
    <scope>NUCLEOTIDE SEQUENCE [LARGE SCALE GENOMIC DNA]</scope>
    <source>
        <strain evidence="2">COMA1</strain>
    </source>
</reference>
<sequence>MDTAYILLALTGAAASFMTFCLMRFPRTRRARFQPAGPFSLLASFSTACVIFFISVLAVYAQAVRH</sequence>
<dbReference type="OrthoDB" id="9815449at2"/>
<proteinExistence type="predicted"/>
<feature type="transmembrane region" description="Helical" evidence="1">
    <location>
        <begin position="6"/>
        <end position="25"/>
    </location>
</feature>
<protein>
    <submittedName>
        <fullName evidence="2">Uncharacterized protein</fullName>
    </submittedName>
</protein>
<evidence type="ECO:0000313" key="3">
    <source>
        <dbReference type="Proteomes" id="UP000199032"/>
    </source>
</evidence>